<reference evidence="1" key="1">
    <citation type="journal article" date="2010" name="Science">
        <title>Plasticity of animal genome architecture unmasked by rapid evolution of a pelagic tunicate.</title>
        <authorList>
            <person name="Denoeud F."/>
            <person name="Henriet S."/>
            <person name="Mungpakdee S."/>
            <person name="Aury J.M."/>
            <person name="Da Silva C."/>
            <person name="Brinkmann H."/>
            <person name="Mikhaleva J."/>
            <person name="Olsen L.C."/>
            <person name="Jubin C."/>
            <person name="Canestro C."/>
            <person name="Bouquet J.M."/>
            <person name="Danks G."/>
            <person name="Poulain J."/>
            <person name="Campsteijn C."/>
            <person name="Adamski M."/>
            <person name="Cross I."/>
            <person name="Yadetie F."/>
            <person name="Muffato M."/>
            <person name="Louis A."/>
            <person name="Butcher S."/>
            <person name="Tsagkogeorga G."/>
            <person name="Konrad A."/>
            <person name="Singh S."/>
            <person name="Jensen M.F."/>
            <person name="Cong E.H."/>
            <person name="Eikeseth-Otteraa H."/>
            <person name="Noel B."/>
            <person name="Anthouard V."/>
            <person name="Porcel B.M."/>
            <person name="Kachouri-Lafond R."/>
            <person name="Nishino A."/>
            <person name="Ugolini M."/>
            <person name="Chourrout P."/>
            <person name="Nishida H."/>
            <person name="Aasland R."/>
            <person name="Huzurbazar S."/>
            <person name="Westhof E."/>
            <person name="Delsuc F."/>
            <person name="Lehrach H."/>
            <person name="Reinhardt R."/>
            <person name="Weissenbach J."/>
            <person name="Roy S.W."/>
            <person name="Artiguenave F."/>
            <person name="Postlethwait J.H."/>
            <person name="Manak J.R."/>
            <person name="Thompson E.M."/>
            <person name="Jaillon O."/>
            <person name="Du Pasquier L."/>
            <person name="Boudinot P."/>
            <person name="Liberles D.A."/>
            <person name="Volff J.N."/>
            <person name="Philippe H."/>
            <person name="Lenhard B."/>
            <person name="Roest Crollius H."/>
            <person name="Wincker P."/>
            <person name="Chourrout D."/>
        </authorList>
    </citation>
    <scope>NUCLEOTIDE SEQUENCE [LARGE SCALE GENOMIC DNA]</scope>
</reference>
<dbReference type="EMBL" id="FN655692">
    <property type="protein sequence ID" value="CBY39886.1"/>
    <property type="molecule type" value="Genomic_DNA"/>
</dbReference>
<organism evidence="1">
    <name type="scientific">Oikopleura dioica</name>
    <name type="common">Tunicate</name>
    <dbReference type="NCBI Taxonomy" id="34765"/>
    <lineage>
        <taxon>Eukaryota</taxon>
        <taxon>Metazoa</taxon>
        <taxon>Chordata</taxon>
        <taxon>Tunicata</taxon>
        <taxon>Appendicularia</taxon>
        <taxon>Copelata</taxon>
        <taxon>Oikopleuridae</taxon>
        <taxon>Oikopleura</taxon>
    </lineage>
</organism>
<protein>
    <submittedName>
        <fullName evidence="1">Uncharacterized protein</fullName>
    </submittedName>
</protein>
<gene>
    <name evidence="1" type="ORF">GSOID_T00020485001</name>
</gene>
<feature type="non-terminal residue" evidence="1">
    <location>
        <position position="37"/>
    </location>
</feature>
<proteinExistence type="predicted"/>
<accession>E4YWQ3</accession>
<name>E4YWQ3_OIKDI</name>
<evidence type="ECO:0000313" key="1">
    <source>
        <dbReference type="EMBL" id="CBY39886.1"/>
    </source>
</evidence>
<dbReference type="AlphaFoldDB" id="E4YWQ3"/>
<sequence>MPLRLDIRRELTARSERVKSVDLHPTEPWLLCSLYSG</sequence>
<dbReference type="Proteomes" id="UP000011014">
    <property type="component" value="Unassembled WGS sequence"/>
</dbReference>